<evidence type="ECO:0000313" key="8">
    <source>
        <dbReference type="EMBL" id="MBA0716623.1"/>
    </source>
</evidence>
<dbReference type="AlphaFoldDB" id="A0A7J8ZXV4"/>
<organism evidence="8 9">
    <name type="scientific">Gossypium laxum</name>
    <dbReference type="NCBI Taxonomy" id="34288"/>
    <lineage>
        <taxon>Eukaryota</taxon>
        <taxon>Viridiplantae</taxon>
        <taxon>Streptophyta</taxon>
        <taxon>Embryophyta</taxon>
        <taxon>Tracheophyta</taxon>
        <taxon>Spermatophyta</taxon>
        <taxon>Magnoliopsida</taxon>
        <taxon>eudicotyledons</taxon>
        <taxon>Gunneridae</taxon>
        <taxon>Pentapetalae</taxon>
        <taxon>rosids</taxon>
        <taxon>malvids</taxon>
        <taxon>Malvales</taxon>
        <taxon>Malvaceae</taxon>
        <taxon>Malvoideae</taxon>
        <taxon>Gossypium</taxon>
    </lineage>
</organism>
<gene>
    <name evidence="8" type="ORF">Golax_015442</name>
</gene>
<dbReference type="GO" id="GO:0016020">
    <property type="term" value="C:membrane"/>
    <property type="evidence" value="ECO:0007669"/>
    <property type="project" value="UniProtKB-SubCell"/>
</dbReference>
<keyword evidence="3" id="KW-0732">Signal</keyword>
<dbReference type="PANTHER" id="PTHR48063">
    <property type="entry name" value="LRR RECEPTOR-LIKE KINASE"/>
    <property type="match status" value="1"/>
</dbReference>
<keyword evidence="7" id="KW-0325">Glycoprotein</keyword>
<dbReference type="Proteomes" id="UP000593574">
    <property type="component" value="Unassembled WGS sequence"/>
</dbReference>
<comment type="caution">
    <text evidence="8">The sequence shown here is derived from an EMBL/GenBank/DDBJ whole genome shotgun (WGS) entry which is preliminary data.</text>
</comment>
<reference evidence="8 9" key="1">
    <citation type="journal article" date="2019" name="Genome Biol. Evol.">
        <title>Insights into the evolution of the New World diploid cottons (Gossypium, subgenus Houzingenia) based on genome sequencing.</title>
        <authorList>
            <person name="Grover C.E."/>
            <person name="Arick M.A. 2nd"/>
            <person name="Thrash A."/>
            <person name="Conover J.L."/>
            <person name="Sanders W.S."/>
            <person name="Peterson D.G."/>
            <person name="Frelichowski J.E."/>
            <person name="Scheffler J.A."/>
            <person name="Scheffler B.E."/>
            <person name="Wendel J.F."/>
        </authorList>
    </citation>
    <scope>NUCLEOTIDE SEQUENCE [LARGE SCALE GENOMIC DNA]</scope>
    <source>
        <strain evidence="8">4</strain>
        <tissue evidence="8">Leaf</tissue>
    </source>
</reference>
<dbReference type="InterPro" id="IPR001611">
    <property type="entry name" value="Leu-rich_rpt"/>
</dbReference>
<dbReference type="InterPro" id="IPR046956">
    <property type="entry name" value="RLP23-like"/>
</dbReference>
<evidence type="ECO:0000256" key="4">
    <source>
        <dbReference type="ARBA" id="ARBA00022989"/>
    </source>
</evidence>
<proteinExistence type="predicted"/>
<evidence type="ECO:0000256" key="2">
    <source>
        <dbReference type="ARBA" id="ARBA00022692"/>
    </source>
</evidence>
<protein>
    <recommendedName>
        <fullName evidence="10">Non-specific serine/threonine protein kinase</fullName>
    </recommendedName>
</protein>
<comment type="subcellular location">
    <subcellularLocation>
        <location evidence="1">Membrane</location>
        <topology evidence="1">Single-pass type I membrane protein</topology>
    </subcellularLocation>
</comment>
<keyword evidence="6" id="KW-0675">Receptor</keyword>
<sequence length="66" mass="7386">MEFLDLSMNRLNGEILLSFSNLNFLNHFNASCNNLTGQIPTTTQLQSFENLSCMGNHLRGPPLSKT</sequence>
<keyword evidence="4" id="KW-1133">Transmembrane helix</keyword>
<evidence type="ECO:0000256" key="1">
    <source>
        <dbReference type="ARBA" id="ARBA00004479"/>
    </source>
</evidence>
<dbReference type="Gene3D" id="3.80.10.10">
    <property type="entry name" value="Ribonuclease Inhibitor"/>
    <property type="match status" value="1"/>
</dbReference>
<evidence type="ECO:0008006" key="10">
    <source>
        <dbReference type="Google" id="ProtNLM"/>
    </source>
</evidence>
<evidence type="ECO:0000256" key="3">
    <source>
        <dbReference type="ARBA" id="ARBA00022729"/>
    </source>
</evidence>
<dbReference type="EMBL" id="JABEZV010000007">
    <property type="protein sequence ID" value="MBA0716623.1"/>
    <property type="molecule type" value="Genomic_DNA"/>
</dbReference>
<accession>A0A7J8ZXV4</accession>
<evidence type="ECO:0000256" key="7">
    <source>
        <dbReference type="ARBA" id="ARBA00023180"/>
    </source>
</evidence>
<keyword evidence="2" id="KW-0812">Transmembrane</keyword>
<dbReference type="InterPro" id="IPR032675">
    <property type="entry name" value="LRR_dom_sf"/>
</dbReference>
<name>A0A7J8ZXV4_9ROSI</name>
<dbReference type="PANTHER" id="PTHR48063:SF48">
    <property type="entry name" value="LRR RECEPTOR-LIKE SERINE_THREONINE-PROTEIN KINASE FLS2"/>
    <property type="match status" value="1"/>
</dbReference>
<dbReference type="SUPFAM" id="SSF52058">
    <property type="entry name" value="L domain-like"/>
    <property type="match status" value="1"/>
</dbReference>
<dbReference type="Pfam" id="PF00560">
    <property type="entry name" value="LRR_1"/>
    <property type="match status" value="2"/>
</dbReference>
<keyword evidence="5" id="KW-0472">Membrane</keyword>
<evidence type="ECO:0000313" key="9">
    <source>
        <dbReference type="Proteomes" id="UP000593574"/>
    </source>
</evidence>
<evidence type="ECO:0000256" key="6">
    <source>
        <dbReference type="ARBA" id="ARBA00023170"/>
    </source>
</evidence>
<keyword evidence="9" id="KW-1185">Reference proteome</keyword>
<evidence type="ECO:0000256" key="5">
    <source>
        <dbReference type="ARBA" id="ARBA00023136"/>
    </source>
</evidence>